<feature type="compositionally biased region" description="Basic and acidic residues" evidence="1">
    <location>
        <begin position="9"/>
        <end position="19"/>
    </location>
</feature>
<gene>
    <name evidence="2" type="ORF">DPMN_060043</name>
</gene>
<accession>A0A9D4HHS7</accession>
<evidence type="ECO:0000313" key="3">
    <source>
        <dbReference type="Proteomes" id="UP000828390"/>
    </source>
</evidence>
<keyword evidence="3" id="KW-1185">Reference proteome</keyword>
<evidence type="ECO:0000313" key="2">
    <source>
        <dbReference type="EMBL" id="KAH3717261.1"/>
    </source>
</evidence>
<feature type="region of interest" description="Disordered" evidence="1">
    <location>
        <begin position="1"/>
        <end position="31"/>
    </location>
</feature>
<reference evidence="2" key="2">
    <citation type="submission" date="2020-11" db="EMBL/GenBank/DDBJ databases">
        <authorList>
            <person name="McCartney M.A."/>
            <person name="Auch B."/>
            <person name="Kono T."/>
            <person name="Mallez S."/>
            <person name="Becker A."/>
            <person name="Gohl D.M."/>
            <person name="Silverstein K.A.T."/>
            <person name="Koren S."/>
            <person name="Bechman K.B."/>
            <person name="Herman A."/>
            <person name="Abrahante J.E."/>
            <person name="Garbe J."/>
        </authorList>
    </citation>
    <scope>NUCLEOTIDE SEQUENCE</scope>
    <source>
        <strain evidence="2">Duluth1</strain>
        <tissue evidence="2">Whole animal</tissue>
    </source>
</reference>
<proteinExistence type="predicted"/>
<comment type="caution">
    <text evidence="2">The sequence shown here is derived from an EMBL/GenBank/DDBJ whole genome shotgun (WGS) entry which is preliminary data.</text>
</comment>
<dbReference type="Proteomes" id="UP000828390">
    <property type="component" value="Unassembled WGS sequence"/>
</dbReference>
<evidence type="ECO:0000256" key="1">
    <source>
        <dbReference type="SAM" id="MobiDB-lite"/>
    </source>
</evidence>
<dbReference type="EMBL" id="JAIWYP010000013">
    <property type="protein sequence ID" value="KAH3717261.1"/>
    <property type="molecule type" value="Genomic_DNA"/>
</dbReference>
<name>A0A9D4HHS7_DREPO</name>
<protein>
    <submittedName>
        <fullName evidence="2">Uncharacterized protein</fullName>
    </submittedName>
</protein>
<sequence>MTWGPGKESSCDRKKDRTINARLSPGARPTSDPLYVYHDELRPASVSYCAEDIQQSDGRRPMYMSLLNTLIFADTRTMNPMSGSRQSITGR</sequence>
<organism evidence="2 3">
    <name type="scientific">Dreissena polymorpha</name>
    <name type="common">Zebra mussel</name>
    <name type="synonym">Mytilus polymorpha</name>
    <dbReference type="NCBI Taxonomy" id="45954"/>
    <lineage>
        <taxon>Eukaryota</taxon>
        <taxon>Metazoa</taxon>
        <taxon>Spiralia</taxon>
        <taxon>Lophotrochozoa</taxon>
        <taxon>Mollusca</taxon>
        <taxon>Bivalvia</taxon>
        <taxon>Autobranchia</taxon>
        <taxon>Heteroconchia</taxon>
        <taxon>Euheterodonta</taxon>
        <taxon>Imparidentia</taxon>
        <taxon>Neoheterodontei</taxon>
        <taxon>Myida</taxon>
        <taxon>Dreissenoidea</taxon>
        <taxon>Dreissenidae</taxon>
        <taxon>Dreissena</taxon>
    </lineage>
</organism>
<dbReference type="AlphaFoldDB" id="A0A9D4HHS7"/>
<reference evidence="2" key="1">
    <citation type="journal article" date="2019" name="bioRxiv">
        <title>The Genome of the Zebra Mussel, Dreissena polymorpha: A Resource for Invasive Species Research.</title>
        <authorList>
            <person name="McCartney M.A."/>
            <person name="Auch B."/>
            <person name="Kono T."/>
            <person name="Mallez S."/>
            <person name="Zhang Y."/>
            <person name="Obille A."/>
            <person name="Becker A."/>
            <person name="Abrahante J.E."/>
            <person name="Garbe J."/>
            <person name="Badalamenti J.P."/>
            <person name="Herman A."/>
            <person name="Mangelson H."/>
            <person name="Liachko I."/>
            <person name="Sullivan S."/>
            <person name="Sone E.D."/>
            <person name="Koren S."/>
            <person name="Silverstein K.A.T."/>
            <person name="Beckman K.B."/>
            <person name="Gohl D.M."/>
        </authorList>
    </citation>
    <scope>NUCLEOTIDE SEQUENCE</scope>
    <source>
        <strain evidence="2">Duluth1</strain>
        <tissue evidence="2">Whole animal</tissue>
    </source>
</reference>